<feature type="signal peptide" evidence="1">
    <location>
        <begin position="1"/>
        <end position="21"/>
    </location>
</feature>
<gene>
    <name evidence="2" type="ORF">M011DRAFT_320949</name>
</gene>
<accession>A0A6A6VFG6</accession>
<dbReference type="Proteomes" id="UP000799440">
    <property type="component" value="Unassembled WGS sequence"/>
</dbReference>
<evidence type="ECO:0000313" key="2">
    <source>
        <dbReference type="EMBL" id="KAF2748983.1"/>
    </source>
</evidence>
<dbReference type="EMBL" id="MU006567">
    <property type="protein sequence ID" value="KAF2748983.1"/>
    <property type="molecule type" value="Genomic_DNA"/>
</dbReference>
<evidence type="ECO:0008006" key="4">
    <source>
        <dbReference type="Google" id="ProtNLM"/>
    </source>
</evidence>
<sequence>MLSRILTLLQCLLSSSLSSIASNHPLFNSTLRPVCRHNLHRFQIHHSGFRKLYAQKRVPRYEKKKRLRSYGRIRPSPRPANWIEACPPMWSAIPPLSICIRCGLQNLHLRKHA</sequence>
<evidence type="ECO:0000256" key="1">
    <source>
        <dbReference type="SAM" id="SignalP"/>
    </source>
</evidence>
<keyword evidence="3" id="KW-1185">Reference proteome</keyword>
<reference evidence="2" key="1">
    <citation type="journal article" date="2020" name="Stud. Mycol.">
        <title>101 Dothideomycetes genomes: a test case for predicting lifestyles and emergence of pathogens.</title>
        <authorList>
            <person name="Haridas S."/>
            <person name="Albert R."/>
            <person name="Binder M."/>
            <person name="Bloem J."/>
            <person name="Labutti K."/>
            <person name="Salamov A."/>
            <person name="Andreopoulos B."/>
            <person name="Baker S."/>
            <person name="Barry K."/>
            <person name="Bills G."/>
            <person name="Bluhm B."/>
            <person name="Cannon C."/>
            <person name="Castanera R."/>
            <person name="Culley D."/>
            <person name="Daum C."/>
            <person name="Ezra D."/>
            <person name="Gonzalez J."/>
            <person name="Henrissat B."/>
            <person name="Kuo A."/>
            <person name="Liang C."/>
            <person name="Lipzen A."/>
            <person name="Lutzoni F."/>
            <person name="Magnuson J."/>
            <person name="Mondo S."/>
            <person name="Nolan M."/>
            <person name="Ohm R."/>
            <person name="Pangilinan J."/>
            <person name="Park H.-J."/>
            <person name="Ramirez L."/>
            <person name="Alfaro M."/>
            <person name="Sun H."/>
            <person name="Tritt A."/>
            <person name="Yoshinaga Y."/>
            <person name="Zwiers L.-H."/>
            <person name="Turgeon B."/>
            <person name="Goodwin S."/>
            <person name="Spatafora J."/>
            <person name="Crous P."/>
            <person name="Grigoriev I."/>
        </authorList>
    </citation>
    <scope>NUCLEOTIDE SEQUENCE</scope>
    <source>
        <strain evidence="2">CBS 119925</strain>
    </source>
</reference>
<evidence type="ECO:0000313" key="3">
    <source>
        <dbReference type="Proteomes" id="UP000799440"/>
    </source>
</evidence>
<feature type="chain" id="PRO_5025463716" description="Secreted protein" evidence="1">
    <location>
        <begin position="22"/>
        <end position="113"/>
    </location>
</feature>
<keyword evidence="1" id="KW-0732">Signal</keyword>
<proteinExistence type="predicted"/>
<protein>
    <recommendedName>
        <fullName evidence="4">Secreted protein</fullName>
    </recommendedName>
</protein>
<name>A0A6A6VFG6_9PLEO</name>
<organism evidence="2 3">
    <name type="scientific">Sporormia fimetaria CBS 119925</name>
    <dbReference type="NCBI Taxonomy" id="1340428"/>
    <lineage>
        <taxon>Eukaryota</taxon>
        <taxon>Fungi</taxon>
        <taxon>Dikarya</taxon>
        <taxon>Ascomycota</taxon>
        <taxon>Pezizomycotina</taxon>
        <taxon>Dothideomycetes</taxon>
        <taxon>Pleosporomycetidae</taxon>
        <taxon>Pleosporales</taxon>
        <taxon>Sporormiaceae</taxon>
        <taxon>Sporormia</taxon>
    </lineage>
</organism>
<dbReference type="AlphaFoldDB" id="A0A6A6VFG6"/>